<dbReference type="InterPro" id="IPR014710">
    <property type="entry name" value="RmlC-like_jellyroll"/>
</dbReference>
<name>A0A937F3V6_9BACT</name>
<keyword evidence="2" id="KW-0238">DNA-binding</keyword>
<evidence type="ECO:0000259" key="4">
    <source>
        <dbReference type="PROSITE" id="PS01124"/>
    </source>
</evidence>
<evidence type="ECO:0000256" key="2">
    <source>
        <dbReference type="ARBA" id="ARBA00023125"/>
    </source>
</evidence>
<reference evidence="5" key="1">
    <citation type="submission" date="2021-01" db="EMBL/GenBank/DDBJ databases">
        <title>Fulvivirga kasyanovii gen. nov., sp nov., a novel member of the phylum Bacteroidetes isolated from seawater in a mussel farm.</title>
        <authorList>
            <person name="Zhao L.-H."/>
            <person name="Wang Z.-J."/>
        </authorList>
    </citation>
    <scope>NUCLEOTIDE SEQUENCE</scope>
    <source>
        <strain evidence="5">2943</strain>
    </source>
</reference>
<dbReference type="Pfam" id="PF02311">
    <property type="entry name" value="AraC_binding"/>
    <property type="match status" value="1"/>
</dbReference>
<evidence type="ECO:0000313" key="5">
    <source>
        <dbReference type="EMBL" id="MBL3655862.1"/>
    </source>
</evidence>
<dbReference type="Pfam" id="PF12833">
    <property type="entry name" value="HTH_18"/>
    <property type="match status" value="1"/>
</dbReference>
<dbReference type="Gene3D" id="2.60.120.10">
    <property type="entry name" value="Jelly Rolls"/>
    <property type="match status" value="1"/>
</dbReference>
<proteinExistence type="predicted"/>
<evidence type="ECO:0000256" key="3">
    <source>
        <dbReference type="ARBA" id="ARBA00023163"/>
    </source>
</evidence>
<dbReference type="SUPFAM" id="SSF46689">
    <property type="entry name" value="Homeodomain-like"/>
    <property type="match status" value="2"/>
</dbReference>
<dbReference type="SMART" id="SM00342">
    <property type="entry name" value="HTH_ARAC"/>
    <property type="match status" value="1"/>
</dbReference>
<evidence type="ECO:0000313" key="6">
    <source>
        <dbReference type="Proteomes" id="UP000659388"/>
    </source>
</evidence>
<keyword evidence="6" id="KW-1185">Reference proteome</keyword>
<dbReference type="GO" id="GO:0003700">
    <property type="term" value="F:DNA-binding transcription factor activity"/>
    <property type="evidence" value="ECO:0007669"/>
    <property type="project" value="InterPro"/>
</dbReference>
<dbReference type="PANTHER" id="PTHR11019">
    <property type="entry name" value="HTH-TYPE TRANSCRIPTIONAL REGULATOR NIMR"/>
    <property type="match status" value="1"/>
</dbReference>
<feature type="domain" description="HTH araC/xylS-type" evidence="4">
    <location>
        <begin position="162"/>
        <end position="260"/>
    </location>
</feature>
<dbReference type="PANTHER" id="PTHR11019:SF159">
    <property type="entry name" value="TRANSCRIPTIONAL REGULATOR-RELATED"/>
    <property type="match status" value="1"/>
</dbReference>
<dbReference type="SUPFAM" id="SSF51182">
    <property type="entry name" value="RmlC-like cupins"/>
    <property type="match status" value="1"/>
</dbReference>
<dbReference type="RefSeq" id="WP_202243540.1">
    <property type="nucleotide sequence ID" value="NZ_JAESIY010000003.1"/>
</dbReference>
<dbReference type="Proteomes" id="UP000659388">
    <property type="component" value="Unassembled WGS sequence"/>
</dbReference>
<dbReference type="AlphaFoldDB" id="A0A937F3V6"/>
<dbReference type="EMBL" id="JAESIY010000003">
    <property type="protein sequence ID" value="MBL3655862.1"/>
    <property type="molecule type" value="Genomic_DNA"/>
</dbReference>
<protein>
    <submittedName>
        <fullName evidence="5">Helix-turn-helix domain-containing protein</fullName>
    </submittedName>
</protein>
<organism evidence="5 6">
    <name type="scientific">Fulvivirga sediminis</name>
    <dbReference type="NCBI Taxonomy" id="2803949"/>
    <lineage>
        <taxon>Bacteria</taxon>
        <taxon>Pseudomonadati</taxon>
        <taxon>Bacteroidota</taxon>
        <taxon>Cytophagia</taxon>
        <taxon>Cytophagales</taxon>
        <taxon>Fulvivirgaceae</taxon>
        <taxon>Fulvivirga</taxon>
    </lineage>
</organism>
<gene>
    <name evidence="5" type="ORF">JL102_06955</name>
</gene>
<dbReference type="Gene3D" id="1.10.10.60">
    <property type="entry name" value="Homeodomain-like"/>
    <property type="match status" value="2"/>
</dbReference>
<dbReference type="InterPro" id="IPR003313">
    <property type="entry name" value="AraC-bd"/>
</dbReference>
<accession>A0A937F3V6</accession>
<dbReference type="PROSITE" id="PS01124">
    <property type="entry name" value="HTH_ARAC_FAMILY_2"/>
    <property type="match status" value="1"/>
</dbReference>
<dbReference type="InterPro" id="IPR009057">
    <property type="entry name" value="Homeodomain-like_sf"/>
</dbReference>
<comment type="caution">
    <text evidence="5">The sequence shown here is derived from an EMBL/GenBank/DDBJ whole genome shotgun (WGS) entry which is preliminary data.</text>
</comment>
<sequence length="262" mass="30505">MSQFLEKVDNDIHAYFVHHDRAEEKLPMHQHTKHQLSYVEGGVAFLNTLEKSYFLPARHFLWIPAGVKHNVTSRTSVKMVHNVYIPTSLFPAEHVLSQNGGIYPVTNLLMEMIYYTEQWNGEIAKQDREQFEFLNVFKNVVLDVAKIPFPLVLPTTDNEGLREVLKYIHLNIDQPLYLNEVAKRFGYSSRSLSRLFKKHMDTSFLQYVKLTRIVRGMEKLLKTDQSISEIAYSCGYNSLSSFSFTFHQVAHMSPAEFRKQNL</sequence>
<keyword evidence="1" id="KW-0805">Transcription regulation</keyword>
<keyword evidence="3" id="KW-0804">Transcription</keyword>
<dbReference type="InterPro" id="IPR018060">
    <property type="entry name" value="HTH_AraC"/>
</dbReference>
<evidence type="ECO:0000256" key="1">
    <source>
        <dbReference type="ARBA" id="ARBA00023015"/>
    </source>
</evidence>
<dbReference type="InterPro" id="IPR011051">
    <property type="entry name" value="RmlC_Cupin_sf"/>
</dbReference>
<dbReference type="GO" id="GO:0043565">
    <property type="term" value="F:sequence-specific DNA binding"/>
    <property type="evidence" value="ECO:0007669"/>
    <property type="project" value="InterPro"/>
</dbReference>